<comment type="caution">
    <text evidence="1">The sequence shown here is derived from an EMBL/GenBank/DDBJ whole genome shotgun (WGS) entry which is preliminary data.</text>
</comment>
<dbReference type="EMBL" id="JBIRYL010000001">
    <property type="protein sequence ID" value="MFI2230537.1"/>
    <property type="molecule type" value="Genomic_DNA"/>
</dbReference>
<dbReference type="Proteomes" id="UP001611494">
    <property type="component" value="Unassembled WGS sequence"/>
</dbReference>
<gene>
    <name evidence="1" type="ORF">ACH49Z_11870</name>
</gene>
<sequence>MKDHELAEVRTELDFTDMPWDRPFTDEQLALITVPTLVAFGAETVVNDVERAADRARRHIRSVEVEIYPGVGHDLLWANPEQTIPRYLTFVGNHDQIHA</sequence>
<keyword evidence="2" id="KW-1185">Reference proteome</keyword>
<evidence type="ECO:0000313" key="1">
    <source>
        <dbReference type="EMBL" id="MFI2230537.1"/>
    </source>
</evidence>
<dbReference type="RefSeq" id="WP_397061905.1">
    <property type="nucleotide sequence ID" value="NZ_JBIRYL010000001.1"/>
</dbReference>
<dbReference type="Gene3D" id="3.40.50.1820">
    <property type="entry name" value="alpha/beta hydrolase"/>
    <property type="match status" value="1"/>
</dbReference>
<evidence type="ECO:0000313" key="2">
    <source>
        <dbReference type="Proteomes" id="UP001611494"/>
    </source>
</evidence>
<proteinExistence type="predicted"/>
<protein>
    <submittedName>
        <fullName evidence="1">Alpha/beta fold hydrolase</fullName>
    </submittedName>
</protein>
<name>A0ABW7W088_9NOCA</name>
<keyword evidence="1" id="KW-0378">Hydrolase</keyword>
<reference evidence="1 2" key="1">
    <citation type="submission" date="2024-10" db="EMBL/GenBank/DDBJ databases">
        <title>The Natural Products Discovery Center: Release of the First 8490 Sequenced Strains for Exploring Actinobacteria Biosynthetic Diversity.</title>
        <authorList>
            <person name="Kalkreuter E."/>
            <person name="Kautsar S.A."/>
            <person name="Yang D."/>
            <person name="Bader C.D."/>
            <person name="Teijaro C.N."/>
            <person name="Fluegel L."/>
            <person name="Davis C.M."/>
            <person name="Simpson J.R."/>
            <person name="Lauterbach L."/>
            <person name="Steele A.D."/>
            <person name="Gui C."/>
            <person name="Meng S."/>
            <person name="Li G."/>
            <person name="Viehrig K."/>
            <person name="Ye F."/>
            <person name="Su P."/>
            <person name="Kiefer A.F."/>
            <person name="Nichols A."/>
            <person name="Cepeda A.J."/>
            <person name="Yan W."/>
            <person name="Fan B."/>
            <person name="Jiang Y."/>
            <person name="Adhikari A."/>
            <person name="Zheng C.-J."/>
            <person name="Schuster L."/>
            <person name="Cowan T.M."/>
            <person name="Smanski M.J."/>
            <person name="Chevrette M.G."/>
            <person name="De Carvalho L.P.S."/>
            <person name="Shen B."/>
        </authorList>
    </citation>
    <scope>NUCLEOTIDE SEQUENCE [LARGE SCALE GENOMIC DNA]</scope>
    <source>
        <strain evidence="1 2">NPDC019377</strain>
    </source>
</reference>
<dbReference type="SUPFAM" id="SSF53474">
    <property type="entry name" value="alpha/beta-Hydrolases"/>
    <property type="match status" value="1"/>
</dbReference>
<dbReference type="InterPro" id="IPR029058">
    <property type="entry name" value="AB_hydrolase_fold"/>
</dbReference>
<accession>A0ABW7W088</accession>
<dbReference type="GO" id="GO:0016787">
    <property type="term" value="F:hydrolase activity"/>
    <property type="evidence" value="ECO:0007669"/>
    <property type="project" value="UniProtKB-KW"/>
</dbReference>
<organism evidence="1 2">
    <name type="scientific">Nocardia testacea</name>
    <dbReference type="NCBI Taxonomy" id="248551"/>
    <lineage>
        <taxon>Bacteria</taxon>
        <taxon>Bacillati</taxon>
        <taxon>Actinomycetota</taxon>
        <taxon>Actinomycetes</taxon>
        <taxon>Mycobacteriales</taxon>
        <taxon>Nocardiaceae</taxon>
        <taxon>Nocardia</taxon>
    </lineage>
</organism>